<comment type="cofactor">
    <cofactor evidence="1">
        <name>FMN</name>
        <dbReference type="ChEBI" id="CHEBI:58210"/>
    </cofactor>
</comment>
<evidence type="ECO:0000256" key="4">
    <source>
        <dbReference type="ARBA" id="ARBA00022643"/>
    </source>
</evidence>
<keyword evidence="6" id="KW-0560">Oxidoreductase</keyword>
<dbReference type="Pfam" id="PF01180">
    <property type="entry name" value="DHO_dh"/>
    <property type="match status" value="1"/>
</dbReference>
<dbReference type="GO" id="GO:0006207">
    <property type="term" value="P:'de novo' pyrimidine nucleobase biosynthetic process"/>
    <property type="evidence" value="ECO:0007669"/>
    <property type="project" value="TreeGrafter"/>
</dbReference>
<evidence type="ECO:0000259" key="7">
    <source>
        <dbReference type="Pfam" id="PF01180"/>
    </source>
</evidence>
<sequence>MIKTEYMGLELRSPVIIASGPLTQNIVSLKKCEEAGCGAVVLKSIFEEQIEADVQKEIEGNADYLQHSSAEDFFASSSRDYYIDRYMKLLTEAKKELHIPVIASVCAKTMDTWIEYAERFAKCGADAIELDYYPISSNAAVAGEDVDKALLRFAEKARAAIDVPLSMKIGYKYSSLANIISSLDKIGIDGLVLFNRFFRPDIDIDKIEMSAGRPASSPDEYGEALRWIGLMSGEVKMDLVGNTGIHDGKTVVKMLLSGAPAAEICTSVIQNGFQIVGSINSFVEEWMKEHGFASIKDFKGMLSQEHMTDGWKWERTQFLKTIN</sequence>
<reference evidence="8" key="2">
    <citation type="journal article" date="2021" name="PeerJ">
        <title>Extensive microbial diversity within the chicken gut microbiome revealed by metagenomics and culture.</title>
        <authorList>
            <person name="Gilroy R."/>
            <person name="Ravi A."/>
            <person name="Getino M."/>
            <person name="Pursley I."/>
            <person name="Horton D.L."/>
            <person name="Alikhan N.F."/>
            <person name="Baker D."/>
            <person name="Gharbi K."/>
            <person name="Hall N."/>
            <person name="Watson M."/>
            <person name="Adriaenssens E.M."/>
            <person name="Foster-Nyarko E."/>
            <person name="Jarju S."/>
            <person name="Secka A."/>
            <person name="Antonio M."/>
            <person name="Oren A."/>
            <person name="Chaudhuri R.R."/>
            <person name="La Ragione R."/>
            <person name="Hildebrand F."/>
            <person name="Pallen M.J."/>
        </authorList>
    </citation>
    <scope>NUCLEOTIDE SEQUENCE</scope>
    <source>
        <strain evidence="8">14700</strain>
    </source>
</reference>
<dbReference type="PIRSF" id="PIRSF000164">
    <property type="entry name" value="DHO_oxidase"/>
    <property type="match status" value="1"/>
</dbReference>
<feature type="domain" description="Dihydroorotate dehydrogenase catalytic" evidence="7">
    <location>
        <begin position="1"/>
        <end position="285"/>
    </location>
</feature>
<comment type="caution">
    <text evidence="8">The sequence shown here is derived from an EMBL/GenBank/DDBJ whole genome shotgun (WGS) entry which is preliminary data.</text>
</comment>
<evidence type="ECO:0000256" key="2">
    <source>
        <dbReference type="ARBA" id="ARBA00004725"/>
    </source>
</evidence>
<keyword evidence="4" id="KW-0288">FMN</keyword>
<dbReference type="EMBL" id="JADIMF010000111">
    <property type="protein sequence ID" value="MBO8469509.1"/>
    <property type="molecule type" value="Genomic_DNA"/>
</dbReference>
<evidence type="ECO:0000256" key="3">
    <source>
        <dbReference type="ARBA" id="ARBA00022630"/>
    </source>
</evidence>
<dbReference type="InterPro" id="IPR013785">
    <property type="entry name" value="Aldolase_TIM"/>
</dbReference>
<dbReference type="InterPro" id="IPR012135">
    <property type="entry name" value="Dihydroorotate_DH_1_2"/>
</dbReference>
<dbReference type="GO" id="GO:0004152">
    <property type="term" value="F:dihydroorotate dehydrogenase activity"/>
    <property type="evidence" value="ECO:0007669"/>
    <property type="project" value="InterPro"/>
</dbReference>
<dbReference type="SUPFAM" id="SSF51395">
    <property type="entry name" value="FMN-linked oxidoreductases"/>
    <property type="match status" value="1"/>
</dbReference>
<evidence type="ECO:0000256" key="1">
    <source>
        <dbReference type="ARBA" id="ARBA00001917"/>
    </source>
</evidence>
<evidence type="ECO:0000313" key="8">
    <source>
        <dbReference type="EMBL" id="MBO8469509.1"/>
    </source>
</evidence>
<keyword evidence="3" id="KW-0285">Flavoprotein</keyword>
<dbReference type="Gene3D" id="3.20.20.70">
    <property type="entry name" value="Aldolase class I"/>
    <property type="match status" value="1"/>
</dbReference>
<evidence type="ECO:0000313" key="9">
    <source>
        <dbReference type="Proteomes" id="UP000810292"/>
    </source>
</evidence>
<dbReference type="GO" id="GO:0006222">
    <property type="term" value="P:UMP biosynthetic process"/>
    <property type="evidence" value="ECO:0007669"/>
    <property type="project" value="InterPro"/>
</dbReference>
<dbReference type="NCBIfam" id="NF005741">
    <property type="entry name" value="PRK07565.1"/>
    <property type="match status" value="1"/>
</dbReference>
<dbReference type="Proteomes" id="UP000810292">
    <property type="component" value="Unassembled WGS sequence"/>
</dbReference>
<organism evidence="8 9">
    <name type="scientific">Candidatus Ornithospirochaeta stercoravium</name>
    <dbReference type="NCBI Taxonomy" id="2840897"/>
    <lineage>
        <taxon>Bacteria</taxon>
        <taxon>Pseudomonadati</taxon>
        <taxon>Spirochaetota</taxon>
        <taxon>Spirochaetia</taxon>
        <taxon>Spirochaetales</taxon>
        <taxon>Spirochaetaceae</taxon>
        <taxon>Spirochaetaceae incertae sedis</taxon>
        <taxon>Candidatus Ornithospirochaeta</taxon>
    </lineage>
</organism>
<dbReference type="AlphaFoldDB" id="A0A9D9ICV9"/>
<evidence type="ECO:0000256" key="6">
    <source>
        <dbReference type="ARBA" id="ARBA00023002"/>
    </source>
</evidence>
<protein>
    <submittedName>
        <fullName evidence="8">Dihydroorotate dehydrogenase-like protein</fullName>
    </submittedName>
</protein>
<dbReference type="InterPro" id="IPR050074">
    <property type="entry name" value="DHO_dehydrogenase"/>
</dbReference>
<evidence type="ECO:0000256" key="5">
    <source>
        <dbReference type="ARBA" id="ARBA00022975"/>
    </source>
</evidence>
<proteinExistence type="predicted"/>
<dbReference type="GO" id="GO:0005737">
    <property type="term" value="C:cytoplasm"/>
    <property type="evidence" value="ECO:0007669"/>
    <property type="project" value="InterPro"/>
</dbReference>
<dbReference type="PANTHER" id="PTHR48109">
    <property type="entry name" value="DIHYDROOROTATE DEHYDROGENASE (QUINONE), MITOCHONDRIAL-RELATED"/>
    <property type="match status" value="1"/>
</dbReference>
<keyword evidence="5" id="KW-0665">Pyrimidine biosynthesis</keyword>
<comment type="pathway">
    <text evidence="2">Pyrimidine metabolism; UMP biosynthesis via de novo pathway.</text>
</comment>
<dbReference type="InterPro" id="IPR005720">
    <property type="entry name" value="Dihydroorotate_DH_cat"/>
</dbReference>
<dbReference type="PANTHER" id="PTHR48109:SF3">
    <property type="entry name" value="SLL0744 PROTEIN"/>
    <property type="match status" value="1"/>
</dbReference>
<gene>
    <name evidence="8" type="ORF">IAA72_06975</name>
</gene>
<name>A0A9D9ICV9_9SPIO</name>
<accession>A0A9D9ICV9</accession>
<reference evidence="8" key="1">
    <citation type="submission" date="2020-10" db="EMBL/GenBank/DDBJ databases">
        <authorList>
            <person name="Gilroy R."/>
        </authorList>
    </citation>
    <scope>NUCLEOTIDE SEQUENCE</scope>
    <source>
        <strain evidence="8">14700</strain>
    </source>
</reference>